<protein>
    <submittedName>
        <fullName evidence="2">Uncharacterized protein</fullName>
    </submittedName>
</protein>
<organism evidence="2 3">
    <name type="scientific">Streptomyces yanii</name>
    <dbReference type="NCBI Taxonomy" id="78510"/>
    <lineage>
        <taxon>Bacteria</taxon>
        <taxon>Bacillati</taxon>
        <taxon>Actinomycetota</taxon>
        <taxon>Actinomycetes</taxon>
        <taxon>Kitasatosporales</taxon>
        <taxon>Streptomycetaceae</taxon>
        <taxon>Streptomyces</taxon>
    </lineage>
</organism>
<sequence>MIDMLSSLRKAVSPGRKGERPAPPRDERQRKQHNLFDAAATYVAACVEDDQDRIDEASGWVSPEALSFGVNELACRAVAALARETGQSPQNVARTLLGLPVD</sequence>
<feature type="compositionally biased region" description="Basic and acidic residues" evidence="1">
    <location>
        <begin position="16"/>
        <end position="29"/>
    </location>
</feature>
<dbReference type="RefSeq" id="WP_345520151.1">
    <property type="nucleotide sequence ID" value="NZ_BAAAXD010000056.1"/>
</dbReference>
<gene>
    <name evidence="2" type="ORF">ACFFTL_10665</name>
</gene>
<dbReference type="Proteomes" id="UP001589710">
    <property type="component" value="Unassembled WGS sequence"/>
</dbReference>
<evidence type="ECO:0000256" key="1">
    <source>
        <dbReference type="SAM" id="MobiDB-lite"/>
    </source>
</evidence>
<accession>A0ABV5R4K0</accession>
<reference evidence="2 3" key="1">
    <citation type="submission" date="2024-09" db="EMBL/GenBank/DDBJ databases">
        <authorList>
            <person name="Sun Q."/>
            <person name="Mori K."/>
        </authorList>
    </citation>
    <scope>NUCLEOTIDE SEQUENCE [LARGE SCALE GENOMIC DNA]</scope>
    <source>
        <strain evidence="2 3">JCM 3331</strain>
    </source>
</reference>
<evidence type="ECO:0000313" key="3">
    <source>
        <dbReference type="Proteomes" id="UP001589710"/>
    </source>
</evidence>
<feature type="region of interest" description="Disordered" evidence="1">
    <location>
        <begin position="1"/>
        <end position="31"/>
    </location>
</feature>
<proteinExistence type="predicted"/>
<name>A0ABV5R4K0_9ACTN</name>
<comment type="caution">
    <text evidence="2">The sequence shown here is derived from an EMBL/GenBank/DDBJ whole genome shotgun (WGS) entry which is preliminary data.</text>
</comment>
<evidence type="ECO:0000313" key="2">
    <source>
        <dbReference type="EMBL" id="MFB9572772.1"/>
    </source>
</evidence>
<dbReference type="EMBL" id="JBHMCG010000052">
    <property type="protein sequence ID" value="MFB9572772.1"/>
    <property type="molecule type" value="Genomic_DNA"/>
</dbReference>
<keyword evidence="3" id="KW-1185">Reference proteome</keyword>